<evidence type="ECO:0000256" key="7">
    <source>
        <dbReference type="SAM" id="Phobius"/>
    </source>
</evidence>
<accession>A0A1B1R2S0</accession>
<proteinExistence type="inferred from homology"/>
<name>A0A1B1R2S0_9RHOO</name>
<evidence type="ECO:0000256" key="3">
    <source>
        <dbReference type="ARBA" id="ARBA00022475"/>
    </source>
</evidence>
<protein>
    <submittedName>
        <fullName evidence="8">Lipopolysaccharide biosynthesis protein WzxC</fullName>
    </submittedName>
</protein>
<comment type="subcellular location">
    <subcellularLocation>
        <location evidence="1">Cell membrane</location>
        <topology evidence="1">Multi-pass membrane protein</topology>
    </subcellularLocation>
</comment>
<sequence length="474" mass="50214">MTQMVNVKRKLYVSFIQKNAALLIQLVSSLALARLLSPAEIGIFAIGSVAVSFLHVLRDLGVSSYVIQERELTIDRIRTAQGFMWVTSGTLALLVAAGAQFAGEFYGEAGVTSVLYVLAFNTLLLPIGAITVSLMNRRLEFERLMVLSISASLMQAAVSVFLASQGHGYMSLAWGNLASGLTTAVLASLYHQKDEPWLPSFSERRRVFAGCSKLSSSSILYEMGLAGPELVCGRVLGFEAVAFYSKAQSAAGLVLRGLVDSIAPVALAYYSHCSRNGLSLREPYLKALACLSAVALPAFACLAVMAEPAILLLYGNQWVEVATPLRIACISAAAITLANVAGAVIVGSGRAGTNLALHAVFQPVKIALVLFASQAGLNWIVAAVSLADVGLSAASIAKANAALEISWSECWTACRSSVLIGLIEAGVAYATIAAGTHYQMNHYLVLVGSACVIIPTWLLIMTLMKHPLLTLRKG</sequence>
<dbReference type="Pfam" id="PF13440">
    <property type="entry name" value="Polysacc_synt_3"/>
    <property type="match status" value="1"/>
</dbReference>
<evidence type="ECO:0000256" key="6">
    <source>
        <dbReference type="ARBA" id="ARBA00023136"/>
    </source>
</evidence>
<dbReference type="InterPro" id="IPR050833">
    <property type="entry name" value="Poly_Biosynth_Transport"/>
</dbReference>
<feature type="transmembrane region" description="Helical" evidence="7">
    <location>
        <begin position="114"/>
        <end position="132"/>
    </location>
</feature>
<evidence type="ECO:0000256" key="2">
    <source>
        <dbReference type="ARBA" id="ARBA00007430"/>
    </source>
</evidence>
<feature type="transmembrane region" description="Helical" evidence="7">
    <location>
        <begin position="443"/>
        <end position="464"/>
    </location>
</feature>
<feature type="transmembrane region" description="Helical" evidence="7">
    <location>
        <begin position="355"/>
        <end position="373"/>
    </location>
</feature>
<evidence type="ECO:0000256" key="5">
    <source>
        <dbReference type="ARBA" id="ARBA00022989"/>
    </source>
</evidence>
<dbReference type="PANTHER" id="PTHR30250">
    <property type="entry name" value="PST FAMILY PREDICTED COLANIC ACID TRANSPORTER"/>
    <property type="match status" value="1"/>
</dbReference>
<dbReference type="AlphaFoldDB" id="A0A1B1R2S0"/>
<keyword evidence="5 7" id="KW-1133">Transmembrane helix</keyword>
<keyword evidence="3" id="KW-1003">Cell membrane</keyword>
<feature type="transmembrane region" description="Helical" evidence="7">
    <location>
        <begin position="82"/>
        <end position="102"/>
    </location>
</feature>
<dbReference type="EMBL" id="KX259245">
    <property type="protein sequence ID" value="ANT95922.1"/>
    <property type="molecule type" value="Genomic_DNA"/>
</dbReference>
<feature type="transmembrane region" description="Helical" evidence="7">
    <location>
        <begin position="325"/>
        <end position="348"/>
    </location>
</feature>
<evidence type="ECO:0000256" key="4">
    <source>
        <dbReference type="ARBA" id="ARBA00022692"/>
    </source>
</evidence>
<feature type="transmembrane region" description="Helical" evidence="7">
    <location>
        <begin position="284"/>
        <end position="305"/>
    </location>
</feature>
<evidence type="ECO:0000256" key="1">
    <source>
        <dbReference type="ARBA" id="ARBA00004651"/>
    </source>
</evidence>
<dbReference type="GO" id="GO:0005886">
    <property type="term" value="C:plasma membrane"/>
    <property type="evidence" value="ECO:0007669"/>
    <property type="project" value="UniProtKB-SubCell"/>
</dbReference>
<dbReference type="PANTHER" id="PTHR30250:SF10">
    <property type="entry name" value="LIPOPOLYSACCHARIDE BIOSYNTHESIS PROTEIN WZXC"/>
    <property type="match status" value="1"/>
</dbReference>
<keyword evidence="6 7" id="KW-0472">Membrane</keyword>
<organism evidence="8">
    <name type="scientific">Zoogloea resiniphila</name>
    <dbReference type="NCBI Taxonomy" id="40561"/>
    <lineage>
        <taxon>Bacteria</taxon>
        <taxon>Pseudomonadati</taxon>
        <taxon>Pseudomonadota</taxon>
        <taxon>Betaproteobacteria</taxon>
        <taxon>Rhodocyclales</taxon>
        <taxon>Zoogloeaceae</taxon>
        <taxon>Zoogloea</taxon>
    </lineage>
</organism>
<comment type="similarity">
    <text evidence="2">Belongs to the polysaccharide synthase family.</text>
</comment>
<reference evidence="8" key="1">
    <citation type="journal article" date="2016" name="Water Res.">
        <title>Comparative genomics analyses on EPS biosynthesis genes required for floc formation of Zoogloea resiniphila and other activated sludge bacteria.</title>
        <authorList>
            <person name="An W."/>
            <person name="Guo F."/>
            <person name="Song Y."/>
            <person name="Gao N."/>
            <person name="Bai S."/>
            <person name="Dai J."/>
            <person name="Wei H."/>
            <person name="Zhang L."/>
            <person name="Yu D."/>
            <person name="Xia M."/>
            <person name="Yu Y."/>
            <person name="Qi M."/>
            <person name="Tian C."/>
            <person name="Chen H."/>
            <person name="Wu Z."/>
            <person name="Zhang T."/>
            <person name="Qiu D."/>
        </authorList>
    </citation>
    <scope>NUCLEOTIDE SEQUENCE</scope>
    <source>
        <strain evidence="8">MMB</strain>
    </source>
</reference>
<feature type="transmembrane region" description="Helical" evidence="7">
    <location>
        <begin position="144"/>
        <end position="163"/>
    </location>
</feature>
<evidence type="ECO:0000313" key="8">
    <source>
        <dbReference type="EMBL" id="ANT95922.1"/>
    </source>
</evidence>
<keyword evidence="4 7" id="KW-0812">Transmembrane</keyword>